<name>A0A024GVB8_9STRA</name>
<evidence type="ECO:0000313" key="2">
    <source>
        <dbReference type="Proteomes" id="UP000053237"/>
    </source>
</evidence>
<protein>
    <submittedName>
        <fullName evidence="1">Uncharacterized protein</fullName>
    </submittedName>
</protein>
<organism evidence="1 2">
    <name type="scientific">Albugo candida</name>
    <dbReference type="NCBI Taxonomy" id="65357"/>
    <lineage>
        <taxon>Eukaryota</taxon>
        <taxon>Sar</taxon>
        <taxon>Stramenopiles</taxon>
        <taxon>Oomycota</taxon>
        <taxon>Peronosporomycetes</taxon>
        <taxon>Albuginales</taxon>
        <taxon>Albuginaceae</taxon>
        <taxon>Albugo</taxon>
    </lineage>
</organism>
<dbReference type="EMBL" id="CAIX01001122">
    <property type="protein sequence ID" value="CCI50773.1"/>
    <property type="molecule type" value="Genomic_DNA"/>
</dbReference>
<sequence length="109" mass="12144">MITSSKVRLCANLQLLISIKKSFISWPSSSPVTIKSFKIRSNERLFVVNPSARSSSPSLSSSRLRVFHAFHFFVRSMTKSSAPIVEALSSTSRKSTILRFSSSKSSWSL</sequence>
<keyword evidence="2" id="KW-1185">Reference proteome</keyword>
<gene>
    <name evidence="1" type="ORF">BN9_130250</name>
</gene>
<reference evidence="1 2" key="1">
    <citation type="submission" date="2012-05" db="EMBL/GenBank/DDBJ databases">
        <title>Recombination and specialization in a pathogen metapopulation.</title>
        <authorList>
            <person name="Gardiner A."/>
            <person name="Kemen E."/>
            <person name="Schultz-Larsen T."/>
            <person name="MacLean D."/>
            <person name="Van Oosterhout C."/>
            <person name="Jones J.D.G."/>
        </authorList>
    </citation>
    <scope>NUCLEOTIDE SEQUENCE [LARGE SCALE GENOMIC DNA]</scope>
    <source>
        <strain evidence="1 2">Ac Nc2</strain>
    </source>
</reference>
<dbReference type="InParanoid" id="A0A024GVB8"/>
<evidence type="ECO:0000313" key="1">
    <source>
        <dbReference type="EMBL" id="CCI50773.1"/>
    </source>
</evidence>
<comment type="caution">
    <text evidence="1">The sequence shown here is derived from an EMBL/GenBank/DDBJ whole genome shotgun (WGS) entry which is preliminary data.</text>
</comment>
<dbReference type="Proteomes" id="UP000053237">
    <property type="component" value="Unassembled WGS sequence"/>
</dbReference>
<dbReference type="AlphaFoldDB" id="A0A024GVB8"/>
<accession>A0A024GVB8</accession>
<proteinExistence type="predicted"/>